<dbReference type="RefSeq" id="WP_243067492.1">
    <property type="nucleotide sequence ID" value="NZ_JAIVFK010000009.1"/>
</dbReference>
<feature type="chain" id="PRO_5046545829" evidence="1">
    <location>
        <begin position="40"/>
        <end position="339"/>
    </location>
</feature>
<organism evidence="2 3">
    <name type="scientific">Candidatus Rhodoblastus alkanivorans</name>
    <dbReference type="NCBI Taxonomy" id="2954117"/>
    <lineage>
        <taxon>Bacteria</taxon>
        <taxon>Pseudomonadati</taxon>
        <taxon>Pseudomonadota</taxon>
        <taxon>Alphaproteobacteria</taxon>
        <taxon>Hyphomicrobiales</taxon>
        <taxon>Rhodoblastaceae</taxon>
        <taxon>Rhodoblastus</taxon>
    </lineage>
</organism>
<keyword evidence="1" id="KW-0732">Signal</keyword>
<dbReference type="EMBL" id="JAIVFP010000001">
    <property type="protein sequence ID" value="MCI4683544.1"/>
    <property type="molecule type" value="Genomic_DNA"/>
</dbReference>
<name>A0ABS9Z7A2_9HYPH</name>
<sequence>MSPIHSSRREQVKVRGPARAARRALLVGASGLAATFAQAAALAAPAAHWPPGPAASPRAALMLAAESTSAVDQTRGVRVRPVGAGAGGLTIVPADEPPAQAGGGQDGFTTPVRLEAAPGAGTADAKAARSLADIGAEPIRIAALDGQAAWFPALQRLRPVVLVDAKSNPDLIWDPKSREVLAGPDVVARDISAADLTGVVDQALAIAWLKRQQAREVQPIKLLSVDELHTRGSRIDIEIQQLRGRYLVLFDLSGTGAAQLLYPLGADPAQRADPTYTVTFQVREPFGADYVVAVTAARPMPELEQTLRESARHIDLQALASALDGLDPHIGYVRIFTSP</sequence>
<dbReference type="InterPro" id="IPR006311">
    <property type="entry name" value="TAT_signal"/>
</dbReference>
<protein>
    <submittedName>
        <fullName evidence="2">DUF4384 domain-containing protein</fullName>
    </submittedName>
</protein>
<keyword evidence="3" id="KW-1185">Reference proteome</keyword>
<proteinExistence type="predicted"/>
<evidence type="ECO:0000313" key="2">
    <source>
        <dbReference type="EMBL" id="MCI4683544.1"/>
    </source>
</evidence>
<dbReference type="PROSITE" id="PS51318">
    <property type="entry name" value="TAT"/>
    <property type="match status" value="1"/>
</dbReference>
<evidence type="ECO:0000256" key="1">
    <source>
        <dbReference type="SAM" id="SignalP"/>
    </source>
</evidence>
<reference evidence="2" key="1">
    <citation type="journal article" date="2022" name="ISME J.">
        <title>Identification of active gaseous-alkane degraders at natural gas seeps.</title>
        <authorList>
            <person name="Farhan Ul Haque M."/>
            <person name="Hernandez M."/>
            <person name="Crombie A.T."/>
            <person name="Murrell J.C."/>
        </authorList>
    </citation>
    <scope>NUCLEOTIDE SEQUENCE</scope>
    <source>
        <strain evidence="2">PC2</strain>
    </source>
</reference>
<accession>A0ABS9Z7A2</accession>
<evidence type="ECO:0000313" key="3">
    <source>
        <dbReference type="Proteomes" id="UP001139104"/>
    </source>
</evidence>
<gene>
    <name evidence="2" type="ORF">K2U94_12335</name>
</gene>
<dbReference type="Proteomes" id="UP001139104">
    <property type="component" value="Unassembled WGS sequence"/>
</dbReference>
<comment type="caution">
    <text evidence="2">The sequence shown here is derived from an EMBL/GenBank/DDBJ whole genome shotgun (WGS) entry which is preliminary data.</text>
</comment>
<feature type="signal peptide" evidence="1">
    <location>
        <begin position="1"/>
        <end position="39"/>
    </location>
</feature>